<evidence type="ECO:0000313" key="8">
    <source>
        <dbReference type="Proteomes" id="UP000014463"/>
    </source>
</evidence>
<comment type="function">
    <text evidence="4">Part of the outer membrane protein assembly complex, which is involved in assembly and insertion of beta-barrel proteins into the outer membrane.</text>
</comment>
<dbReference type="PANTHER" id="PTHR37482:SF1">
    <property type="entry name" value="OUTER MEMBRANE PROTEIN ASSEMBLY FACTOR BAME"/>
    <property type="match status" value="1"/>
</dbReference>
<keyword evidence="2 4" id="KW-0472">Membrane</keyword>
<dbReference type="HAMAP" id="MF_00925">
    <property type="entry name" value="OM_assembly_BamE"/>
    <property type="match status" value="1"/>
</dbReference>
<evidence type="ECO:0000256" key="3">
    <source>
        <dbReference type="ARBA" id="ARBA00023237"/>
    </source>
</evidence>
<keyword evidence="4" id="KW-0449">Lipoprotein</keyword>
<comment type="subcellular location">
    <subcellularLocation>
        <location evidence="4">Cell outer membrane</location>
        <topology evidence="4">Lipid-anchor</topology>
    </subcellularLocation>
</comment>
<dbReference type="EMBL" id="ASTJ01000044">
    <property type="protein sequence ID" value="EPC00077.1"/>
    <property type="molecule type" value="Genomic_DNA"/>
</dbReference>
<accession>S2KD15</accession>
<dbReference type="InterPro" id="IPR007450">
    <property type="entry name" value="BamE_dom"/>
</dbReference>
<dbReference type="Gene3D" id="3.30.1450.10">
    <property type="match status" value="1"/>
</dbReference>
<evidence type="ECO:0000256" key="1">
    <source>
        <dbReference type="ARBA" id="ARBA00022729"/>
    </source>
</evidence>
<comment type="caution">
    <text evidence="7">The sequence shown here is derived from an EMBL/GenBank/DDBJ whole genome shotgun (WGS) entry which is preliminary data.</text>
</comment>
<feature type="region of interest" description="Disordered" evidence="5">
    <location>
        <begin position="108"/>
        <end position="149"/>
    </location>
</feature>
<gene>
    <name evidence="4" type="primary">bamE</name>
    <name evidence="7" type="ORF">L861_07885</name>
</gene>
<evidence type="ECO:0000313" key="7">
    <source>
        <dbReference type="EMBL" id="EPC00077.1"/>
    </source>
</evidence>
<comment type="subunit">
    <text evidence="4">Part of the Bam complex.</text>
</comment>
<reference evidence="7 8" key="1">
    <citation type="journal article" date="2013" name="Genome Announc.">
        <title>Draft genome sequence of the moderately halophilic gammaproteobacterium Halomonas anticariensis FP35.</title>
        <authorList>
            <person name="Tahrioui A."/>
            <person name="Quesada E."/>
            <person name="Llamas I."/>
        </authorList>
    </citation>
    <scope>NUCLEOTIDE SEQUENCE [LARGE SCALE GENOMIC DNA]</scope>
    <source>
        <strain evidence="8">DSM 16096 / CECT 5854 / LMG 22089 / FP35</strain>
    </source>
</reference>
<dbReference type="GO" id="GO:1990063">
    <property type="term" value="C:Bam protein complex"/>
    <property type="evidence" value="ECO:0007669"/>
    <property type="project" value="TreeGrafter"/>
</dbReference>
<organism evidence="7 8">
    <name type="scientific">Litchfieldella anticariensis (strain DSM 16096 / CECT 5854 / CIP 108499 / LMG 22089 / FP35)</name>
    <name type="common">Halomonas anticariensis</name>
    <dbReference type="NCBI Taxonomy" id="1121939"/>
    <lineage>
        <taxon>Bacteria</taxon>
        <taxon>Pseudomonadati</taxon>
        <taxon>Pseudomonadota</taxon>
        <taxon>Gammaproteobacteria</taxon>
        <taxon>Oceanospirillales</taxon>
        <taxon>Halomonadaceae</taxon>
        <taxon>Litchfieldella</taxon>
    </lineage>
</organism>
<keyword evidence="4" id="KW-0564">Palmitate</keyword>
<feature type="compositionally biased region" description="Low complexity" evidence="5">
    <location>
        <begin position="117"/>
        <end position="149"/>
    </location>
</feature>
<evidence type="ECO:0000256" key="2">
    <source>
        <dbReference type="ARBA" id="ARBA00023136"/>
    </source>
</evidence>
<dbReference type="GO" id="GO:0030674">
    <property type="term" value="F:protein-macromolecule adaptor activity"/>
    <property type="evidence" value="ECO:0007669"/>
    <property type="project" value="TreeGrafter"/>
</dbReference>
<dbReference type="GO" id="GO:0043165">
    <property type="term" value="P:Gram-negative-bacterium-type cell outer membrane assembly"/>
    <property type="evidence" value="ECO:0007669"/>
    <property type="project" value="UniProtKB-UniRule"/>
</dbReference>
<dbReference type="GO" id="GO:0051205">
    <property type="term" value="P:protein insertion into membrane"/>
    <property type="evidence" value="ECO:0007669"/>
    <property type="project" value="UniProtKB-UniRule"/>
</dbReference>
<dbReference type="Pfam" id="PF04355">
    <property type="entry name" value="BamE"/>
    <property type="match status" value="1"/>
</dbReference>
<dbReference type="PATRIC" id="fig|1121939.11.peg.4515"/>
<name>S2KD15_LITA3</name>
<dbReference type="Proteomes" id="UP000014463">
    <property type="component" value="Unassembled WGS sequence"/>
</dbReference>
<evidence type="ECO:0000259" key="6">
    <source>
        <dbReference type="Pfam" id="PF04355"/>
    </source>
</evidence>
<dbReference type="STRING" id="1121939.L861_07885"/>
<dbReference type="PANTHER" id="PTHR37482">
    <property type="entry name" value="OUTER MEMBRANE PROTEIN ASSEMBLY FACTOR BAME"/>
    <property type="match status" value="1"/>
</dbReference>
<keyword evidence="3 4" id="KW-0998">Cell outer membrane</keyword>
<dbReference type="AlphaFoldDB" id="S2KD15"/>
<comment type="similarity">
    <text evidence="4">Belongs to the BamE family.</text>
</comment>
<dbReference type="RefSeq" id="WP_016419014.1">
    <property type="nucleotide sequence ID" value="NZ_AUAB01000019.1"/>
</dbReference>
<keyword evidence="1 4" id="KW-0732">Signal</keyword>
<proteinExistence type="inferred from homology"/>
<dbReference type="InterPro" id="IPR037873">
    <property type="entry name" value="BamE-like"/>
</dbReference>
<feature type="domain" description="Outer membrane protein assembly factor BamE" evidence="6">
    <location>
        <begin position="33"/>
        <end position="101"/>
    </location>
</feature>
<dbReference type="PROSITE" id="PS51257">
    <property type="entry name" value="PROKAR_LIPOPROTEIN"/>
    <property type="match status" value="1"/>
</dbReference>
<keyword evidence="8" id="KW-1185">Reference proteome</keyword>
<evidence type="ECO:0000256" key="5">
    <source>
        <dbReference type="SAM" id="MobiDB-lite"/>
    </source>
</evidence>
<sequence length="149" mass="16083">MQKLIKTVTLSLALSLAGGCSYVGVYKRDLPQGNLVTQEMVAQLEQGMTREQVKFVMGSPLLEAPFNANQWDYLYRLDEAYGGVEQRRVTLTFANDRLVNITSEGNLSSDIELPSYEGPGPATEGTGPDDGIMSPQPTTPDGPTTTPGV</sequence>
<dbReference type="eggNOG" id="COG2913">
    <property type="taxonomic scope" value="Bacteria"/>
</dbReference>
<dbReference type="InterPro" id="IPR026592">
    <property type="entry name" value="BamE"/>
</dbReference>
<dbReference type="OrthoDB" id="9808250at2"/>
<protein>
    <recommendedName>
        <fullName evidence="4">Outer membrane protein assembly factor BamE</fullName>
    </recommendedName>
</protein>
<evidence type="ECO:0000256" key="4">
    <source>
        <dbReference type="HAMAP-Rule" id="MF_00925"/>
    </source>
</evidence>